<proteinExistence type="predicted"/>
<keyword evidence="2" id="KW-1133">Transmembrane helix</keyword>
<dbReference type="KEGG" id="cart:PA27867_0963"/>
<feature type="coiled-coil region" evidence="1">
    <location>
        <begin position="264"/>
        <end position="291"/>
    </location>
</feature>
<evidence type="ECO:0000256" key="1">
    <source>
        <dbReference type="SAM" id="Coils"/>
    </source>
</evidence>
<dbReference type="STRING" id="670052.PA27867_0963"/>
<keyword evidence="1" id="KW-0175">Coiled coil</keyword>
<dbReference type="EMBL" id="CP016282">
    <property type="protein sequence ID" value="ANP71930.1"/>
    <property type="molecule type" value="Genomic_DNA"/>
</dbReference>
<evidence type="ECO:0000313" key="3">
    <source>
        <dbReference type="EMBL" id="ANP71930.1"/>
    </source>
</evidence>
<gene>
    <name evidence="3" type="ORF">PA27867_0963</name>
</gene>
<organism evidence="3 4">
    <name type="scientific">Cryobacterium arcticum</name>
    <dbReference type="NCBI Taxonomy" id="670052"/>
    <lineage>
        <taxon>Bacteria</taxon>
        <taxon>Bacillati</taxon>
        <taxon>Actinomycetota</taxon>
        <taxon>Actinomycetes</taxon>
        <taxon>Micrococcales</taxon>
        <taxon>Microbacteriaceae</taxon>
        <taxon>Cryobacterium</taxon>
    </lineage>
</organism>
<evidence type="ECO:0000256" key="2">
    <source>
        <dbReference type="SAM" id="Phobius"/>
    </source>
</evidence>
<name>A0A1B1BH96_9MICO</name>
<reference evidence="3 4" key="1">
    <citation type="submission" date="2016-06" db="EMBL/GenBank/DDBJ databases">
        <title>Genome sequencing of Cryobacterium arcticum PAMC 27867.</title>
        <authorList>
            <person name="Lee J."/>
            <person name="Kim O.-S."/>
        </authorList>
    </citation>
    <scope>NUCLEOTIDE SEQUENCE [LARGE SCALE GENOMIC DNA]</scope>
    <source>
        <strain evidence="3 4">PAMC 27867</strain>
    </source>
</reference>
<dbReference type="Proteomes" id="UP000092582">
    <property type="component" value="Chromosome 1"/>
</dbReference>
<keyword evidence="2" id="KW-0812">Transmembrane</keyword>
<dbReference type="OrthoDB" id="9787474at2"/>
<protein>
    <submittedName>
        <fullName evidence="3">Uncharacterized protein</fullName>
    </submittedName>
</protein>
<dbReference type="RefSeq" id="WP_066594010.1">
    <property type="nucleotide sequence ID" value="NZ_CP016282.1"/>
</dbReference>
<keyword evidence="4" id="KW-1185">Reference proteome</keyword>
<dbReference type="AlphaFoldDB" id="A0A1B1BH96"/>
<accession>A0A1B1BH96</accession>
<sequence length="371" mass="39655">MTLFESEHGEPRPPRTRVLARRSAVTWIILLPTLAAAGLLALTLLPAGPPWDPAATRLSAEMEQVSDRIGLTDEGQAIFTDTRPELLDSADFREACGSTSETSEDGRWAVVGCYYGMGGESGRVAIFRPGDERLADQVVVTAAHEFLHAAYAMLDTDERDRLDPLLEARWSSIPADDPVQTSLASSVGTAGENRSTEQFAYLGTEIADAGDPALEAFYAPYFTDRQALVAIDGALDSLWTGLWADYQAQADTLVGHEQANADAAAQAQADRAQLEAELTRHNDQVSEYNALSAEEQSRLVVVDADGTPGDEAWGDYLLRRTSEITAAESELAGRQAELDASVSAAQGERAAVEARGAELSALEAASVPASD</sequence>
<evidence type="ECO:0000313" key="4">
    <source>
        <dbReference type="Proteomes" id="UP000092582"/>
    </source>
</evidence>
<keyword evidence="2" id="KW-0472">Membrane</keyword>
<feature type="transmembrane region" description="Helical" evidence="2">
    <location>
        <begin position="24"/>
        <end position="45"/>
    </location>
</feature>